<dbReference type="Pfam" id="PF04289">
    <property type="entry name" value="DUF447_N"/>
    <property type="match status" value="1"/>
</dbReference>
<evidence type="ECO:0000313" key="3">
    <source>
        <dbReference type="EMBL" id="ACT47807.1"/>
    </source>
</evidence>
<evidence type="ECO:0000259" key="1">
    <source>
        <dbReference type="Pfam" id="PF04289"/>
    </source>
</evidence>
<dbReference type="Proteomes" id="UP000002742">
    <property type="component" value="Chromosome"/>
</dbReference>
<evidence type="ECO:0000259" key="2">
    <source>
        <dbReference type="Pfam" id="PF20766"/>
    </source>
</evidence>
<feature type="domain" description="DUF447" evidence="1">
    <location>
        <begin position="3"/>
        <end position="117"/>
    </location>
</feature>
<name>C6WV58_METML</name>
<proteinExistence type="predicted"/>
<sequence>MIYETIVSSVSAEGVPHVTPFGIRMQDGLVVIAPFKPSTTLANILATGHAVVNLTDDVRVFAAALAEKPVASLMPATKINGVRLAEVLAHKELKLVRFEDDDVRPQLFLEIVHEAQHQPFQGFNRAQAAVIELAVLVSRLKRLPLEKICQEIDYLTIAIEKTAGPRELEAWGWLIEMVENHKAALNLENLA</sequence>
<dbReference type="OrthoDB" id="2112021at2"/>
<gene>
    <name evidence="3" type="ordered locus">Mmol_0898</name>
</gene>
<dbReference type="InterPro" id="IPR012349">
    <property type="entry name" value="Split_barrel_FMN-bd"/>
</dbReference>
<dbReference type="KEGG" id="mmb:Mmol_0898"/>
<reference evidence="4" key="1">
    <citation type="submission" date="2009-07" db="EMBL/GenBank/DDBJ databases">
        <title>Complete sequence of Methylotenera mobilis JLW8.</title>
        <authorList>
            <consortium name="US DOE Joint Genome Institute"/>
            <person name="Lucas S."/>
            <person name="Copeland A."/>
            <person name="Lapidus A."/>
            <person name="Glavina del Rio T."/>
            <person name="Tice H."/>
            <person name="Bruce D."/>
            <person name="Goodwin L."/>
            <person name="Pitluck S."/>
            <person name="LaButti K.M."/>
            <person name="Clum A."/>
            <person name="Larimer F."/>
            <person name="Land M."/>
            <person name="Hauser L."/>
            <person name="Kyrpides N."/>
            <person name="Mikhailova N."/>
            <person name="Kayluzhnaya M."/>
            <person name="Chistoserdova L."/>
        </authorList>
    </citation>
    <scope>NUCLEOTIDE SEQUENCE [LARGE SCALE GENOMIC DNA]</scope>
    <source>
        <strain evidence="4">JLW8 / ATCC BAA-1282 / DSM 17540</strain>
    </source>
</reference>
<dbReference type="SUPFAM" id="SSF50475">
    <property type="entry name" value="FMN-binding split barrel"/>
    <property type="match status" value="1"/>
</dbReference>
<dbReference type="RefSeq" id="WP_015831843.1">
    <property type="nucleotide sequence ID" value="NC_012968.1"/>
</dbReference>
<evidence type="ECO:0000313" key="4">
    <source>
        <dbReference type="Proteomes" id="UP000002742"/>
    </source>
</evidence>
<dbReference type="AlphaFoldDB" id="C6WV58"/>
<dbReference type="Gene3D" id="2.30.110.10">
    <property type="entry name" value="Electron Transport, Fmn-binding Protein, Chain A"/>
    <property type="match status" value="1"/>
</dbReference>
<evidence type="ECO:0008006" key="5">
    <source>
        <dbReference type="Google" id="ProtNLM"/>
    </source>
</evidence>
<reference evidence="3 4" key="2">
    <citation type="journal article" date="2011" name="J. Bacteriol.">
        <title>Genomes of three methylotrophs from a single niche uncover genetic and metabolic divergence of Methylophilaceae.</title>
        <authorList>
            <person name="Lapidus A."/>
            <person name="Clum A."/>
            <person name="Labutti K."/>
            <person name="Kaluzhnaya M.G."/>
            <person name="Lim S."/>
            <person name="Beck D.A."/>
            <person name="Glavina Del Rio T."/>
            <person name="Nolan M."/>
            <person name="Mavromatis K."/>
            <person name="Huntemann M."/>
            <person name="Lucas S."/>
            <person name="Lidstrom M.E."/>
            <person name="Ivanova N."/>
            <person name="Chistoserdova L."/>
        </authorList>
    </citation>
    <scope>NUCLEOTIDE SEQUENCE [LARGE SCALE GENOMIC DNA]</scope>
    <source>
        <strain evidence="4">JLW8 / ATCC BAA-1282 / DSM 17540</strain>
    </source>
</reference>
<dbReference type="InterPro" id="IPR049288">
    <property type="entry name" value="DUF447_C"/>
</dbReference>
<dbReference type="Pfam" id="PF20766">
    <property type="entry name" value="DUF447_C"/>
    <property type="match status" value="1"/>
</dbReference>
<dbReference type="eggNOG" id="COG2457">
    <property type="taxonomic scope" value="Bacteria"/>
</dbReference>
<accession>C6WV58</accession>
<dbReference type="InterPro" id="IPR007386">
    <property type="entry name" value="DUF447_N"/>
</dbReference>
<dbReference type="STRING" id="583345.Mmol_0898"/>
<dbReference type="Gene3D" id="1.20.58.290">
    <property type="entry name" value="Hypothetical membrane protein ta0354_69_121"/>
    <property type="match status" value="1"/>
</dbReference>
<keyword evidence="4" id="KW-1185">Reference proteome</keyword>
<feature type="domain" description="DUF447" evidence="2">
    <location>
        <begin position="124"/>
        <end position="176"/>
    </location>
</feature>
<organism evidence="3 4">
    <name type="scientific">Methylotenera mobilis (strain JLW8 / ATCC BAA-1282 / DSM 17540)</name>
    <dbReference type="NCBI Taxonomy" id="583345"/>
    <lineage>
        <taxon>Bacteria</taxon>
        <taxon>Pseudomonadati</taxon>
        <taxon>Pseudomonadota</taxon>
        <taxon>Betaproteobacteria</taxon>
        <taxon>Nitrosomonadales</taxon>
        <taxon>Methylophilaceae</taxon>
        <taxon>Methylotenera</taxon>
    </lineage>
</organism>
<protein>
    <recommendedName>
        <fullName evidence="5">DUF447 domain-containing protein</fullName>
    </recommendedName>
</protein>
<dbReference type="HOGENOM" id="CLU_110565_1_0_4"/>
<dbReference type="EMBL" id="CP001672">
    <property type="protein sequence ID" value="ACT47807.1"/>
    <property type="molecule type" value="Genomic_DNA"/>
</dbReference>